<sequence length="789" mass="86364">MQQGRLLSQIKDLKRELARRNIPRSRASRQPSIKPVVIGENLALVNSEPSTVDITSITRINNNKRVRSISPDVEIIEVGPVDELSSLLKRRRVSSPESAPVNGSREDATRFRSTDIIEKPLSNFTATRSADRDKNDILPHKESFRLCQATPPYTSSQAREGPHDVRESPDVQQQQGQQDHLSSSNSDSAINRGSRSAFPASSISDVLPHIDCHATATEKHNAPVTQFVFNGVSPHSSATADGLAHLFIETEHVIGDSTAVIKHTEDESENPVHAPFIGASSAPTSSTSSSSIVAAALSSSLSPLLSYSPSASICPPTVDQDAKMIPAPNASHELLSLPVPTVIIYLLCTFVPLLTVPKIPGDVVDDDKRENTVSEQPVSLAAMSHPKYTNELVPGSGNHADSSKHGKNEDREASATISAKRYLRGDNPSYTKVKGKKRSPQTSRLSSVPTILALDPLWVEAVASFLHETPPLIINPDPDMNSRVPRALLGQKYKINTGSFQAIVKAHLNPSSTTNNPLVRSILFPFYEENPDLPAKPGDPGIILTKRTDILEVQPATIFINYDGRGKTPSVWLYAGEYTLKKCAEMTGEQFSRQPVKTQERWGRTIITLKRDNVWARMRARIYLRKHNMPLTHENIKSECDKIQAVKGNPGILNVQDVIDAFIRGDECLDIIRMECVAYDRTFLEDLRSNKPASTVADLDLKVFQPTSKSKMKSRMKGSAKLQGIAAGSTPEGSVSSASGLRRSTRERKSSGRTFLQTDSDPEVDLDGSTSELTNSDYLNSSGEEGEED</sequence>
<evidence type="ECO:0000313" key="2">
    <source>
        <dbReference type="Proteomes" id="UP001163835"/>
    </source>
</evidence>
<keyword evidence="2" id="KW-1185">Reference proteome</keyword>
<dbReference type="EMBL" id="MU795062">
    <property type="protein sequence ID" value="KAJ3811353.1"/>
    <property type="molecule type" value="Genomic_DNA"/>
</dbReference>
<gene>
    <name evidence="1" type="ORF">F5876DRAFT_64854</name>
</gene>
<proteinExistence type="predicted"/>
<organism evidence="1 2">
    <name type="scientific">Lentinula aff. lateritia</name>
    <dbReference type="NCBI Taxonomy" id="2804960"/>
    <lineage>
        <taxon>Eukaryota</taxon>
        <taxon>Fungi</taxon>
        <taxon>Dikarya</taxon>
        <taxon>Basidiomycota</taxon>
        <taxon>Agaricomycotina</taxon>
        <taxon>Agaricomycetes</taxon>
        <taxon>Agaricomycetidae</taxon>
        <taxon>Agaricales</taxon>
        <taxon>Marasmiineae</taxon>
        <taxon>Omphalotaceae</taxon>
        <taxon>Lentinula</taxon>
    </lineage>
</organism>
<name>A0ACC1U3F4_9AGAR</name>
<evidence type="ECO:0000313" key="1">
    <source>
        <dbReference type="EMBL" id="KAJ3811353.1"/>
    </source>
</evidence>
<protein>
    <submittedName>
        <fullName evidence="1">Uncharacterized protein</fullName>
    </submittedName>
</protein>
<comment type="caution">
    <text evidence="1">The sequence shown here is derived from an EMBL/GenBank/DDBJ whole genome shotgun (WGS) entry which is preliminary data.</text>
</comment>
<reference evidence="1" key="1">
    <citation type="submission" date="2022-09" db="EMBL/GenBank/DDBJ databases">
        <title>A Global Phylogenomic Analysis of the Shiitake Genus Lentinula.</title>
        <authorList>
            <consortium name="DOE Joint Genome Institute"/>
            <person name="Sierra-Patev S."/>
            <person name="Min B."/>
            <person name="Naranjo-Ortiz M."/>
            <person name="Looney B."/>
            <person name="Konkel Z."/>
            <person name="Slot J.C."/>
            <person name="Sakamoto Y."/>
            <person name="Steenwyk J.L."/>
            <person name="Rokas A."/>
            <person name="Carro J."/>
            <person name="Camarero S."/>
            <person name="Ferreira P."/>
            <person name="Molpeceres G."/>
            <person name="Ruiz-Duenas F.J."/>
            <person name="Serrano A."/>
            <person name="Henrissat B."/>
            <person name="Drula E."/>
            <person name="Hughes K.W."/>
            <person name="Mata J.L."/>
            <person name="Ishikawa N.K."/>
            <person name="Vargas-Isla R."/>
            <person name="Ushijima S."/>
            <person name="Smith C.A."/>
            <person name="Ahrendt S."/>
            <person name="Andreopoulos W."/>
            <person name="He G."/>
            <person name="Labutti K."/>
            <person name="Lipzen A."/>
            <person name="Ng V."/>
            <person name="Riley R."/>
            <person name="Sandor L."/>
            <person name="Barry K."/>
            <person name="Martinez A.T."/>
            <person name="Xiao Y."/>
            <person name="Gibbons J.G."/>
            <person name="Terashima K."/>
            <person name="Grigoriev I.V."/>
            <person name="Hibbett D.S."/>
        </authorList>
    </citation>
    <scope>NUCLEOTIDE SEQUENCE</scope>
    <source>
        <strain evidence="1">TMI1499</strain>
    </source>
</reference>
<accession>A0ACC1U3F4</accession>
<dbReference type="Proteomes" id="UP001163835">
    <property type="component" value="Unassembled WGS sequence"/>
</dbReference>